<organism evidence="1 2">
    <name type="scientific">Ceratitis capitata</name>
    <name type="common">Mediterranean fruit fly</name>
    <name type="synonym">Tephritis capitata</name>
    <dbReference type="NCBI Taxonomy" id="7213"/>
    <lineage>
        <taxon>Eukaryota</taxon>
        <taxon>Metazoa</taxon>
        <taxon>Ecdysozoa</taxon>
        <taxon>Arthropoda</taxon>
        <taxon>Hexapoda</taxon>
        <taxon>Insecta</taxon>
        <taxon>Pterygota</taxon>
        <taxon>Neoptera</taxon>
        <taxon>Endopterygota</taxon>
        <taxon>Diptera</taxon>
        <taxon>Brachycera</taxon>
        <taxon>Muscomorpha</taxon>
        <taxon>Tephritoidea</taxon>
        <taxon>Tephritidae</taxon>
        <taxon>Ceratitis</taxon>
        <taxon>Ceratitis</taxon>
    </lineage>
</organism>
<dbReference type="Proteomes" id="UP000606786">
    <property type="component" value="Unassembled WGS sequence"/>
</dbReference>
<evidence type="ECO:0000313" key="2">
    <source>
        <dbReference type="Proteomes" id="UP000606786"/>
    </source>
</evidence>
<keyword evidence="2" id="KW-1185">Reference proteome</keyword>
<comment type="caution">
    <text evidence="1">The sequence shown here is derived from an EMBL/GenBank/DDBJ whole genome shotgun (WGS) entry which is preliminary data.</text>
</comment>
<proteinExistence type="predicted"/>
<name>A0A811UQT3_CERCA</name>
<accession>A0A811UQT3</accession>
<dbReference type="EMBL" id="CAJHJT010000012">
    <property type="protein sequence ID" value="CAD7000255.1"/>
    <property type="molecule type" value="Genomic_DNA"/>
</dbReference>
<protein>
    <submittedName>
        <fullName evidence="1">(Mediterranean fruit fly) hypothetical protein</fullName>
    </submittedName>
</protein>
<reference evidence="1" key="1">
    <citation type="submission" date="2020-11" db="EMBL/GenBank/DDBJ databases">
        <authorList>
            <person name="Whitehead M."/>
        </authorList>
    </citation>
    <scope>NUCLEOTIDE SEQUENCE</scope>
    <source>
        <strain evidence="1">EGII</strain>
    </source>
</reference>
<evidence type="ECO:0000313" key="1">
    <source>
        <dbReference type="EMBL" id="CAD7000255.1"/>
    </source>
</evidence>
<gene>
    <name evidence="1" type="ORF">CCAP1982_LOCUS8745</name>
</gene>
<sequence length="86" mass="9549">MSLLNDLDAAVRSLILSVRTLSNISVTDENVEQMKKVAVKNDSCPCTFSREIGRLEIFLFLDVSNIGITPPATPIKNEWKSSHKSD</sequence>
<dbReference type="AlphaFoldDB" id="A0A811UQT3"/>